<dbReference type="PROSITE" id="PS50082">
    <property type="entry name" value="WD_REPEATS_2"/>
    <property type="match status" value="2"/>
</dbReference>
<dbReference type="InterPro" id="IPR036322">
    <property type="entry name" value="WD40_repeat_dom_sf"/>
</dbReference>
<dbReference type="InterPro" id="IPR015943">
    <property type="entry name" value="WD40/YVTN_repeat-like_dom_sf"/>
</dbReference>
<comment type="subcellular location">
    <subcellularLocation>
        <location evidence="1">Cytoplasm</location>
    </subcellularLocation>
</comment>
<dbReference type="GO" id="GO:0007309">
    <property type="term" value="P:oocyte axis specification"/>
    <property type="evidence" value="ECO:0007669"/>
    <property type="project" value="TreeGrafter"/>
</dbReference>
<dbReference type="Proteomes" id="UP000789524">
    <property type="component" value="Unassembled WGS sequence"/>
</dbReference>
<dbReference type="PANTHER" id="PTHR46853">
    <property type="entry name" value="METHYLOSOME PROTEIN 50"/>
    <property type="match status" value="1"/>
</dbReference>
<dbReference type="OrthoDB" id="10260946at2759"/>
<comment type="caution">
    <text evidence="4">The sequence shown here is derived from an EMBL/GenBank/DDBJ whole genome shotgun (WGS) entry which is preliminary data.</text>
</comment>
<dbReference type="SUPFAM" id="SSF50978">
    <property type="entry name" value="WD40 repeat-like"/>
    <property type="match status" value="1"/>
</dbReference>
<evidence type="ECO:0000313" key="5">
    <source>
        <dbReference type="Proteomes" id="UP000789524"/>
    </source>
</evidence>
<dbReference type="SMART" id="SM00320">
    <property type="entry name" value="WD40"/>
    <property type="match status" value="2"/>
</dbReference>
<keyword evidence="5" id="KW-1185">Reference proteome</keyword>
<dbReference type="EMBL" id="CAKASE010000083">
    <property type="protein sequence ID" value="CAG9585564.1"/>
    <property type="molecule type" value="Genomic_DNA"/>
</dbReference>
<sequence length="304" mass="33865">MDNSNKIVPPHLNAEVYRTDTTGTSTQSFLDYIRIHNDGTILVGCSELTGRYWNGGAYIFDKAKEGKNVNSGTKKCIYLTSGTADGCFIESSNKILLCEDSGAVSIWNNKDDAWKQWSEELSVAEHDGGVMAVDCLSPGKEYVTVGADGNVKVWDIIDLICMRNYIAAHNRSIYAVSTRPSSLTSFATGSLDYYVTLWDENVANPVLELSKSTFLESFTPRNITSGFSKPDIWPFNRPVFGDFIERSQEKENDQVLERQEVDFIEPETGQNDENCNRDKTQTDLLDTSGNIVQIPLNISPLPKV</sequence>
<dbReference type="GO" id="GO:0034709">
    <property type="term" value="C:methylosome"/>
    <property type="evidence" value="ECO:0007669"/>
    <property type="project" value="TreeGrafter"/>
</dbReference>
<dbReference type="Gene3D" id="2.130.10.10">
    <property type="entry name" value="YVTN repeat-like/Quinoprotein amine dehydrogenase"/>
    <property type="match status" value="1"/>
</dbReference>
<accession>A0A8J2R9H3</accession>
<dbReference type="InterPro" id="IPR052139">
    <property type="entry name" value="Methylosome_Comp_WDR77"/>
</dbReference>
<name>A0A8J2R9H3_9NEOP</name>
<evidence type="ECO:0000256" key="1">
    <source>
        <dbReference type="ARBA" id="ARBA00004496"/>
    </source>
</evidence>
<dbReference type="Pfam" id="PF00400">
    <property type="entry name" value="WD40"/>
    <property type="match status" value="2"/>
</dbReference>
<protein>
    <submittedName>
        <fullName evidence="4">(African queen) hypothetical protein</fullName>
    </submittedName>
</protein>
<feature type="repeat" description="WD" evidence="3">
    <location>
        <begin position="166"/>
        <end position="199"/>
    </location>
</feature>
<organism evidence="4 5">
    <name type="scientific">Danaus chrysippus</name>
    <name type="common">African queen</name>
    <dbReference type="NCBI Taxonomy" id="151541"/>
    <lineage>
        <taxon>Eukaryota</taxon>
        <taxon>Metazoa</taxon>
        <taxon>Ecdysozoa</taxon>
        <taxon>Arthropoda</taxon>
        <taxon>Hexapoda</taxon>
        <taxon>Insecta</taxon>
        <taxon>Pterygota</taxon>
        <taxon>Neoptera</taxon>
        <taxon>Endopterygota</taxon>
        <taxon>Lepidoptera</taxon>
        <taxon>Glossata</taxon>
        <taxon>Ditrysia</taxon>
        <taxon>Papilionoidea</taxon>
        <taxon>Nymphalidae</taxon>
        <taxon>Danainae</taxon>
        <taxon>Danaini</taxon>
        <taxon>Danaina</taxon>
        <taxon>Danaus</taxon>
        <taxon>Anosia</taxon>
    </lineage>
</organism>
<reference evidence="4" key="1">
    <citation type="submission" date="2021-09" db="EMBL/GenBank/DDBJ databases">
        <authorList>
            <person name="Martin H S."/>
        </authorList>
    </citation>
    <scope>NUCLEOTIDE SEQUENCE</scope>
</reference>
<feature type="repeat" description="WD" evidence="3">
    <location>
        <begin position="123"/>
        <end position="156"/>
    </location>
</feature>
<dbReference type="PANTHER" id="PTHR46853:SF1">
    <property type="entry name" value="METHYLOSOME PROTEIN 50"/>
    <property type="match status" value="1"/>
</dbReference>
<gene>
    <name evidence="4" type="ORF">DCHRY22_LOCUS15952</name>
</gene>
<evidence type="ECO:0000256" key="2">
    <source>
        <dbReference type="ARBA" id="ARBA00022490"/>
    </source>
</evidence>
<evidence type="ECO:0000313" key="4">
    <source>
        <dbReference type="EMBL" id="CAG9585564.1"/>
    </source>
</evidence>
<dbReference type="AlphaFoldDB" id="A0A8J2R9H3"/>
<keyword evidence="2" id="KW-0963">Cytoplasm</keyword>
<dbReference type="InterPro" id="IPR001680">
    <property type="entry name" value="WD40_rpt"/>
</dbReference>
<proteinExistence type="predicted"/>
<evidence type="ECO:0000256" key="3">
    <source>
        <dbReference type="PROSITE-ProRule" id="PRU00221"/>
    </source>
</evidence>
<dbReference type="PROSITE" id="PS50294">
    <property type="entry name" value="WD_REPEATS_REGION"/>
    <property type="match status" value="1"/>
</dbReference>
<keyword evidence="3" id="KW-0853">WD repeat</keyword>